<evidence type="ECO:0000256" key="6">
    <source>
        <dbReference type="ARBA" id="ARBA00022552"/>
    </source>
</evidence>
<dbReference type="GO" id="GO:0045943">
    <property type="term" value="P:positive regulation of transcription by RNA polymerase I"/>
    <property type="evidence" value="ECO:0007669"/>
    <property type="project" value="TreeGrafter"/>
</dbReference>
<evidence type="ECO:0000256" key="10">
    <source>
        <dbReference type="RuleBase" id="RU367065"/>
    </source>
</evidence>
<evidence type="ECO:0000256" key="5">
    <source>
        <dbReference type="ARBA" id="ARBA00022517"/>
    </source>
</evidence>
<dbReference type="GO" id="GO:0032040">
    <property type="term" value="C:small-subunit processome"/>
    <property type="evidence" value="ECO:0007669"/>
    <property type="project" value="TreeGrafter"/>
</dbReference>
<keyword evidence="8 10" id="KW-0687">Ribonucleoprotein</keyword>
<comment type="caution">
    <text evidence="13">The sequence shown here is derived from an EMBL/GenBank/DDBJ whole genome shotgun (WGS) entry which is preliminary data.</text>
</comment>
<evidence type="ECO:0000256" key="3">
    <source>
        <dbReference type="ARBA" id="ARBA00011399"/>
    </source>
</evidence>
<dbReference type="GO" id="GO:0030686">
    <property type="term" value="C:90S preribosome"/>
    <property type="evidence" value="ECO:0007669"/>
    <property type="project" value="TreeGrafter"/>
</dbReference>
<comment type="subcellular location">
    <subcellularLocation>
        <location evidence="1 10">Nucleus</location>
        <location evidence="1 10">Nucleolus</location>
    </subcellularLocation>
</comment>
<comment type="similarity">
    <text evidence="2 10">Belongs to the HEATR1/UTP10 family.</text>
</comment>
<dbReference type="Pfam" id="PF08146">
    <property type="entry name" value="BP28CT"/>
    <property type="match status" value="1"/>
</dbReference>
<organism evidence="13 14">
    <name type="scientific">Lithohypha guttulata</name>
    <dbReference type="NCBI Taxonomy" id="1690604"/>
    <lineage>
        <taxon>Eukaryota</taxon>
        <taxon>Fungi</taxon>
        <taxon>Dikarya</taxon>
        <taxon>Ascomycota</taxon>
        <taxon>Pezizomycotina</taxon>
        <taxon>Eurotiomycetes</taxon>
        <taxon>Chaetothyriomycetidae</taxon>
        <taxon>Chaetothyriales</taxon>
        <taxon>Trichomeriaceae</taxon>
        <taxon>Lithohypha</taxon>
    </lineage>
</organism>
<reference evidence="13 14" key="1">
    <citation type="submission" date="2023-08" db="EMBL/GenBank/DDBJ databases">
        <title>Black Yeasts Isolated from many extreme environments.</title>
        <authorList>
            <person name="Coleine C."/>
            <person name="Stajich J.E."/>
            <person name="Selbmann L."/>
        </authorList>
    </citation>
    <scope>NUCLEOTIDE SEQUENCE [LARGE SCALE GENOMIC DNA]</scope>
    <source>
        <strain evidence="13 14">CCFEE 5910</strain>
    </source>
</reference>
<comment type="function">
    <text evidence="9">Involved in nucleolar processing of pre-18S ribosomal RNA. Involved in ribosome biosynthesis.</text>
</comment>
<keyword evidence="14" id="KW-1185">Reference proteome</keyword>
<dbReference type="Proteomes" id="UP001309876">
    <property type="component" value="Unassembled WGS sequence"/>
</dbReference>
<keyword evidence="7 10" id="KW-0539">Nucleus</keyword>
<dbReference type="GO" id="GO:0000462">
    <property type="term" value="P:maturation of SSU-rRNA from tricistronic rRNA transcript (SSU-rRNA, 5.8S rRNA, LSU-rRNA)"/>
    <property type="evidence" value="ECO:0007669"/>
    <property type="project" value="TreeGrafter"/>
</dbReference>
<evidence type="ECO:0000313" key="13">
    <source>
        <dbReference type="EMBL" id="KAK5090230.1"/>
    </source>
</evidence>
<dbReference type="InterPro" id="IPR022125">
    <property type="entry name" value="U3snoRNP10_N"/>
</dbReference>
<dbReference type="SMART" id="SM01036">
    <property type="entry name" value="BP28CT"/>
    <property type="match status" value="1"/>
</dbReference>
<dbReference type="InterPro" id="IPR012954">
    <property type="entry name" value="BP28_C_dom"/>
</dbReference>
<evidence type="ECO:0000256" key="2">
    <source>
        <dbReference type="ARBA" id="ARBA00010559"/>
    </source>
</evidence>
<feature type="compositionally biased region" description="Low complexity" evidence="11">
    <location>
        <begin position="878"/>
        <end position="887"/>
    </location>
</feature>
<comment type="subunit">
    <text evidence="3 10">Component of the ribosomal small subunit (SSU) processome.</text>
</comment>
<gene>
    <name evidence="13" type="primary">UTP10</name>
    <name evidence="13" type="ORF">LTR05_000401</name>
</gene>
<dbReference type="EMBL" id="JAVRRJ010000001">
    <property type="protein sequence ID" value="KAK5090230.1"/>
    <property type="molecule type" value="Genomic_DNA"/>
</dbReference>
<dbReference type="SUPFAM" id="SSF48371">
    <property type="entry name" value="ARM repeat"/>
    <property type="match status" value="2"/>
</dbReference>
<dbReference type="GO" id="GO:0030515">
    <property type="term" value="F:snoRNA binding"/>
    <property type="evidence" value="ECO:0007669"/>
    <property type="project" value="TreeGrafter"/>
</dbReference>
<protein>
    <recommendedName>
        <fullName evidence="4 10">U3 small nucleolar RNA-associated protein 10</fullName>
    </recommendedName>
</protein>
<feature type="domain" description="BP28 C-terminal" evidence="12">
    <location>
        <begin position="1495"/>
        <end position="1653"/>
    </location>
</feature>
<evidence type="ECO:0000259" key="12">
    <source>
        <dbReference type="SMART" id="SM01036"/>
    </source>
</evidence>
<evidence type="ECO:0000256" key="4">
    <source>
        <dbReference type="ARBA" id="ARBA00015399"/>
    </source>
</evidence>
<proteinExistence type="inferred from homology"/>
<evidence type="ECO:0000256" key="9">
    <source>
        <dbReference type="ARBA" id="ARBA00025076"/>
    </source>
</evidence>
<evidence type="ECO:0000256" key="11">
    <source>
        <dbReference type="SAM" id="MobiDB-lite"/>
    </source>
</evidence>
<evidence type="ECO:0000256" key="7">
    <source>
        <dbReference type="ARBA" id="ARBA00023242"/>
    </source>
</evidence>
<dbReference type="InterPro" id="IPR016024">
    <property type="entry name" value="ARM-type_fold"/>
</dbReference>
<accession>A0AAN7T6B4</accession>
<dbReference type="PANTHER" id="PTHR13457">
    <property type="entry name" value="BAP28"/>
    <property type="match status" value="1"/>
</dbReference>
<dbReference type="GO" id="GO:0034455">
    <property type="term" value="C:t-UTP complex"/>
    <property type="evidence" value="ECO:0007669"/>
    <property type="project" value="TreeGrafter"/>
</dbReference>
<evidence type="ECO:0000256" key="8">
    <source>
        <dbReference type="ARBA" id="ARBA00023274"/>
    </source>
</evidence>
<sequence>MASAFASQLQAIAANSTHELDLRARRNAHAESLLFERDVAVKQDFRSIYNICIDGHRELCQLDERFHDFDRNLFSEQAQDEDREQMTKAENDALDEVLKRCLILLGSKILLKSSQKALEWLVRRFRVHIYNVDHLLLSLLPYHEVAIWANVVSIVPSEKIVGLWKFIRPYLKTTWNVPRHAVAYAAANNDAFFTALNSYILNTCRQGLSHPTLMTFWSSIVVEAISNRLNQTRSGRKEVQTQRIDDLLHKVLPLLSDGYETTGCTDLIVTCYTITLVMVAKADLADHLLDAFLLAIAQTLVRSDHNAQAALTTMNIVMNHKQVKKVPRDALDILARLESFGVITRRVSEQYQMRTFLLALITSAMAQIKRRNAHALASFVDSLVRLVHDLYPSGSLVEVIQPIVAKVLQLDAANERDLRVREELVARLQRLNEDEALSIAIASAAAEGEHNAATLEGLLGMTIVLPAQNQTPETVEHDVPIADVDQVSENASTPLASLPSTWQPGSSCLAIAQSDTFDQLAKTFENCHRFTQLFADFSALTIWTSVLNEQMLWQTFLLRFACTAASPQARSKAIRLLMQSLQANPACDVQYFVPYTLALLTDVKPVRRAASELLESVRNISSEAHLEPTNKTSSDFYGDETARPVSRLPRSQIVSLLADVVTPVLEECLLDPSYIAKTIQAYLHDSKKPHRQALWNILTQHALATPLIKIKVTILSMLENVQKIGNKSKTKTLFPILQEWSNLTEPQTRTLSMEAGIELQVIDTAVVQLADVHDKHFLENFAETAALSESKYRRTLVASVFEHLRREWATCTEEQQMSIADMLFDMALSVHDTLASGAQNVLRSVDLSIGSLAVLVQRSQAGVSDVKAPPAKRRKRSSSSGTTTSRADAVKSIDNATAKIGLVLELVESNAPESKPDLLRNMFELLTSLRQLQQNRVDSPYLLNLCLGTIYTMVKSSRSRGRVIDGTSIKPELVTDCLRNSDNPQVQNAALLVLAALSTVVPDRMVHNVMPIFTFIGHNMLSQDDEHSINVVNEAIDKIVPALLENLRRSRNVQSYQTSVATMLASFISAYDHIPLHRRVTFYQKLLSCINAEEFGFMLVVLLANQQRKDKSLTKFIQQLVGVLPAVTQIKIYQQILIVSVDIFAPTTKVAAIVFNIQRSTPEIEKQRCAEACVSVAGEILKNQALVANIKGSTSDQIDDRNLIKQEFQSAFRTTLSSIRAMKNVNDRVAALSKGNMDDLLGLPSLPDLLESLHSVLDEMQSELRPQALHMLAIQFDKKKTKVSRAREIAMAILSKLNKYLINTADETLLRASLMCVDRITEAYGRKSPDNVIASAQHILLEVGLYHKDASEKRSISVVLTMASMLEVLKEGSVPLVSQTLAQLSPLLDGCIEGKYTSTMFRAICTLLTSVFANVAFMVSKEQLSTILGSVIQAKDTITTKDETDYPQLIRTMARKVELETTVNAILPRLEKIADPSATTQYLGMLSQAIDASSKSVVMKSAETISQIFQLVLHAESKTVPSKPVSVGKGNIQSIVLQQLKETCIKFIYKMNDTAFRPIFESWIDWSTVSDASQGGSDTTSRQIVLFDLLAHFFDTLKAIVTSYASYLLKSISTILQSVNLPTSKAASTTSLPLITNTLVLLKAITAHDQDSFFSAPSHFDPIAPVLIACLNLAASKSTRACVFSHVIPTITSLAAATMDSPSTHSALAHHIVRLKSASSAHVRLASIRALIAMTEDEDLGDEFVANVVGIGAGEGEGARGGGSSVGEIMVYVNEMLEDDDETVEHDVRRWVQMVRSKVGEDAFEV</sequence>
<evidence type="ECO:0000313" key="14">
    <source>
        <dbReference type="Proteomes" id="UP001309876"/>
    </source>
</evidence>
<keyword evidence="6 10" id="KW-0698">rRNA processing</keyword>
<feature type="region of interest" description="Disordered" evidence="11">
    <location>
        <begin position="865"/>
        <end position="888"/>
    </location>
</feature>
<keyword evidence="5 10" id="KW-0690">Ribosome biogenesis</keyword>
<evidence type="ECO:0000256" key="1">
    <source>
        <dbReference type="ARBA" id="ARBA00004604"/>
    </source>
</evidence>
<dbReference type="InterPro" id="IPR040191">
    <property type="entry name" value="UTP10"/>
</dbReference>
<name>A0AAN7T6B4_9EURO</name>
<dbReference type="Pfam" id="PF12397">
    <property type="entry name" value="U3snoRNP10"/>
    <property type="match status" value="1"/>
</dbReference>
<dbReference type="PANTHER" id="PTHR13457:SF1">
    <property type="entry name" value="HEAT REPEAT-CONTAINING PROTEIN 1"/>
    <property type="match status" value="1"/>
</dbReference>